<dbReference type="AlphaFoldDB" id="A0A974DXN0"/>
<sequence>MCQLKGFPEWHENNLRSPGTAIAQIYEDIYRNKIYIASSPSWFPLVKFGIFRNSYLEGIGFAWIEWTTYGLSHCLYNLNYSCQIA</sequence>
<evidence type="ECO:0000313" key="2">
    <source>
        <dbReference type="Proteomes" id="UP000694892"/>
    </source>
</evidence>
<accession>A0A974DXN0</accession>
<dbReference type="Proteomes" id="UP000694892">
    <property type="component" value="Chromosome 1L"/>
</dbReference>
<protein>
    <submittedName>
        <fullName evidence="1">Uncharacterized protein</fullName>
    </submittedName>
</protein>
<evidence type="ECO:0000313" key="1">
    <source>
        <dbReference type="EMBL" id="OCU00075.1"/>
    </source>
</evidence>
<dbReference type="EMBL" id="CM004466">
    <property type="protein sequence ID" value="OCU00075.1"/>
    <property type="molecule type" value="Genomic_DNA"/>
</dbReference>
<proteinExistence type="predicted"/>
<name>A0A974DXN0_XENLA</name>
<gene>
    <name evidence="1" type="ORF">XELAEV_18005859mg</name>
</gene>
<organism evidence="1 2">
    <name type="scientific">Xenopus laevis</name>
    <name type="common">African clawed frog</name>
    <dbReference type="NCBI Taxonomy" id="8355"/>
    <lineage>
        <taxon>Eukaryota</taxon>
        <taxon>Metazoa</taxon>
        <taxon>Chordata</taxon>
        <taxon>Craniata</taxon>
        <taxon>Vertebrata</taxon>
        <taxon>Euteleostomi</taxon>
        <taxon>Amphibia</taxon>
        <taxon>Batrachia</taxon>
        <taxon>Anura</taxon>
        <taxon>Pipoidea</taxon>
        <taxon>Pipidae</taxon>
        <taxon>Xenopodinae</taxon>
        <taxon>Xenopus</taxon>
        <taxon>Xenopus</taxon>
    </lineage>
</organism>
<reference evidence="2" key="1">
    <citation type="journal article" date="2016" name="Nature">
        <title>Genome evolution in the allotetraploid frog Xenopus laevis.</title>
        <authorList>
            <person name="Session A.M."/>
            <person name="Uno Y."/>
            <person name="Kwon T."/>
            <person name="Chapman J.A."/>
            <person name="Toyoda A."/>
            <person name="Takahashi S."/>
            <person name="Fukui A."/>
            <person name="Hikosaka A."/>
            <person name="Suzuki A."/>
            <person name="Kondo M."/>
            <person name="van Heeringen S.J."/>
            <person name="Quigley I."/>
            <person name="Heinz S."/>
            <person name="Ogino H."/>
            <person name="Ochi H."/>
            <person name="Hellsten U."/>
            <person name="Lyons J.B."/>
            <person name="Simakov O."/>
            <person name="Putnam N."/>
            <person name="Stites J."/>
            <person name="Kuroki Y."/>
            <person name="Tanaka T."/>
            <person name="Michiue T."/>
            <person name="Watanabe M."/>
            <person name="Bogdanovic O."/>
            <person name="Lister R."/>
            <person name="Georgiou G."/>
            <person name="Paranjpe S.S."/>
            <person name="van Kruijsbergen I."/>
            <person name="Shu S."/>
            <person name="Carlson J."/>
            <person name="Kinoshita T."/>
            <person name="Ohta Y."/>
            <person name="Mawaribuchi S."/>
            <person name="Jenkins J."/>
            <person name="Grimwood J."/>
            <person name="Schmutz J."/>
            <person name="Mitros T."/>
            <person name="Mozaffari S.V."/>
            <person name="Suzuki Y."/>
            <person name="Haramoto Y."/>
            <person name="Yamamoto T.S."/>
            <person name="Takagi C."/>
            <person name="Heald R."/>
            <person name="Miller K."/>
            <person name="Haudenschild C."/>
            <person name="Kitzman J."/>
            <person name="Nakayama T."/>
            <person name="Izutsu Y."/>
            <person name="Robert J."/>
            <person name="Fortriede J."/>
            <person name="Burns K."/>
            <person name="Lotay V."/>
            <person name="Karimi K."/>
            <person name="Yasuoka Y."/>
            <person name="Dichmann D.S."/>
            <person name="Flajnik M.F."/>
            <person name="Houston D.W."/>
            <person name="Shendure J."/>
            <person name="DuPasquier L."/>
            <person name="Vize P.D."/>
            <person name="Zorn A.M."/>
            <person name="Ito M."/>
            <person name="Marcotte E.M."/>
            <person name="Wallingford J.B."/>
            <person name="Ito Y."/>
            <person name="Asashima M."/>
            <person name="Ueno N."/>
            <person name="Matsuda Y."/>
            <person name="Veenstra G.J."/>
            <person name="Fujiyama A."/>
            <person name="Harland R.M."/>
            <person name="Taira M."/>
            <person name="Rokhsar D.S."/>
        </authorList>
    </citation>
    <scope>NUCLEOTIDE SEQUENCE [LARGE SCALE GENOMIC DNA]</scope>
    <source>
        <strain evidence="2">J</strain>
    </source>
</reference>